<gene>
    <name evidence="1" type="ORF">DSM106044_00804</name>
</gene>
<evidence type="ECO:0000313" key="2">
    <source>
        <dbReference type="Proteomes" id="UP000306509"/>
    </source>
</evidence>
<organism evidence="1 2">
    <name type="scientific">Robinsoniella peoriensis</name>
    <dbReference type="NCBI Taxonomy" id="180332"/>
    <lineage>
        <taxon>Bacteria</taxon>
        <taxon>Bacillati</taxon>
        <taxon>Bacillota</taxon>
        <taxon>Clostridia</taxon>
        <taxon>Lachnospirales</taxon>
        <taxon>Lachnospiraceae</taxon>
        <taxon>Robinsoniella</taxon>
    </lineage>
</organism>
<keyword evidence="2" id="KW-1185">Reference proteome</keyword>
<dbReference type="STRING" id="180332.GCA_000797495_05267"/>
<sequence>MATKVKLSRKRLTLKVGRKYALKATVYPKNTTDTKK</sequence>
<dbReference type="Gene3D" id="2.60.40.1080">
    <property type="match status" value="1"/>
</dbReference>
<protein>
    <submittedName>
        <fullName evidence="1">Uncharacterized protein</fullName>
    </submittedName>
</protein>
<accession>A0A4U8QB89</accession>
<comment type="caution">
    <text evidence="1">The sequence shown here is derived from an EMBL/GenBank/DDBJ whole genome shotgun (WGS) entry which is preliminary data.</text>
</comment>
<reference evidence="1 2" key="1">
    <citation type="journal article" date="2019" name="Anaerobe">
        <title>Detection of Robinsoniella peoriensis in multiple bone samples of a trauma patient.</title>
        <authorList>
            <person name="Schrottner P."/>
            <person name="Hartwich K."/>
            <person name="Bunk B."/>
            <person name="Schober I."/>
            <person name="Helbig S."/>
            <person name="Rudolph W.W."/>
            <person name="Gunzer F."/>
        </authorList>
    </citation>
    <scope>NUCLEOTIDE SEQUENCE [LARGE SCALE GENOMIC DNA]</scope>
    <source>
        <strain evidence="1 2">DSM 106044</strain>
    </source>
</reference>
<name>A0A4U8QB89_9FIRM</name>
<proteinExistence type="predicted"/>
<dbReference type="EMBL" id="QGQD01000018">
    <property type="protein sequence ID" value="TLD02291.1"/>
    <property type="molecule type" value="Genomic_DNA"/>
</dbReference>
<evidence type="ECO:0000313" key="1">
    <source>
        <dbReference type="EMBL" id="TLD02291.1"/>
    </source>
</evidence>
<dbReference type="Proteomes" id="UP000306509">
    <property type="component" value="Unassembled WGS sequence"/>
</dbReference>
<dbReference type="AlphaFoldDB" id="A0A4U8QB89"/>